<keyword evidence="1 4" id="KW-0378">Hydrolase</keyword>
<feature type="short sequence motif" description="GXGXXG" evidence="4">
    <location>
        <begin position="8"/>
        <end position="13"/>
    </location>
</feature>
<evidence type="ECO:0000256" key="1">
    <source>
        <dbReference type="ARBA" id="ARBA00022801"/>
    </source>
</evidence>
<dbReference type="InterPro" id="IPR050301">
    <property type="entry name" value="NTE"/>
</dbReference>
<organism evidence="6 7">
    <name type="scientific">Proteiniclasticum ruminis</name>
    <dbReference type="NCBI Taxonomy" id="398199"/>
    <lineage>
        <taxon>Bacteria</taxon>
        <taxon>Bacillati</taxon>
        <taxon>Bacillota</taxon>
        <taxon>Clostridia</taxon>
        <taxon>Eubacteriales</taxon>
        <taxon>Clostridiaceae</taxon>
        <taxon>Proteiniclasticum</taxon>
    </lineage>
</organism>
<keyword evidence="3 4" id="KW-0443">Lipid metabolism</keyword>
<feature type="active site" description="Proton acceptor" evidence="4">
    <location>
        <position position="158"/>
    </location>
</feature>
<accession>A0A1G8Q995</accession>
<dbReference type="Gene3D" id="3.40.1090.10">
    <property type="entry name" value="Cytosolic phospholipase A2 catalytic domain"/>
    <property type="match status" value="2"/>
</dbReference>
<gene>
    <name evidence="6" type="ORF">SAMN05421804_10670</name>
</gene>
<keyword evidence="2 4" id="KW-0442">Lipid degradation</keyword>
<dbReference type="GO" id="GO:0016042">
    <property type="term" value="P:lipid catabolic process"/>
    <property type="evidence" value="ECO:0007669"/>
    <property type="project" value="UniProtKB-UniRule"/>
</dbReference>
<feature type="short sequence motif" description="DGA/G" evidence="4">
    <location>
        <begin position="158"/>
        <end position="160"/>
    </location>
</feature>
<evidence type="ECO:0000256" key="3">
    <source>
        <dbReference type="ARBA" id="ARBA00023098"/>
    </source>
</evidence>
<dbReference type="GO" id="GO:0016787">
    <property type="term" value="F:hydrolase activity"/>
    <property type="evidence" value="ECO:0007669"/>
    <property type="project" value="UniProtKB-UniRule"/>
</dbReference>
<dbReference type="InterPro" id="IPR002641">
    <property type="entry name" value="PNPLA_dom"/>
</dbReference>
<evidence type="ECO:0000313" key="6">
    <source>
        <dbReference type="EMBL" id="SDJ01045.1"/>
    </source>
</evidence>
<dbReference type="CDD" id="cd07209">
    <property type="entry name" value="Pat_hypo_Ecoli_Z1214_like"/>
    <property type="match status" value="1"/>
</dbReference>
<dbReference type="PANTHER" id="PTHR14226">
    <property type="entry name" value="NEUROPATHY TARGET ESTERASE/SWISS CHEESE D.MELANOGASTER"/>
    <property type="match status" value="1"/>
</dbReference>
<reference evidence="6 7" key="1">
    <citation type="submission" date="2016-10" db="EMBL/GenBank/DDBJ databases">
        <authorList>
            <person name="de Groot N.N."/>
        </authorList>
    </citation>
    <scope>NUCLEOTIDE SEQUENCE [LARGE SCALE GENOMIC DNA]</scope>
    <source>
        <strain evidence="6 7">CGMCC 1.5058</strain>
    </source>
</reference>
<dbReference type="PROSITE" id="PS51635">
    <property type="entry name" value="PNPLA"/>
    <property type="match status" value="1"/>
</dbReference>
<evidence type="ECO:0000256" key="2">
    <source>
        <dbReference type="ARBA" id="ARBA00022963"/>
    </source>
</evidence>
<dbReference type="EMBL" id="FNDZ01000006">
    <property type="protein sequence ID" value="SDJ01045.1"/>
    <property type="molecule type" value="Genomic_DNA"/>
</dbReference>
<dbReference type="Proteomes" id="UP000183255">
    <property type="component" value="Unassembled WGS sequence"/>
</dbReference>
<proteinExistence type="predicted"/>
<dbReference type="PANTHER" id="PTHR14226:SF29">
    <property type="entry name" value="NEUROPATHY TARGET ESTERASE SWS"/>
    <property type="match status" value="1"/>
</dbReference>
<evidence type="ECO:0000313" key="7">
    <source>
        <dbReference type="Proteomes" id="UP000183255"/>
    </source>
</evidence>
<dbReference type="AlphaFoldDB" id="A0A1G8Q995"/>
<protein>
    <submittedName>
        <fullName evidence="6">NTE family protein</fullName>
    </submittedName>
</protein>
<evidence type="ECO:0000256" key="4">
    <source>
        <dbReference type="PROSITE-ProRule" id="PRU01161"/>
    </source>
</evidence>
<feature type="short sequence motif" description="GXSXG" evidence="4">
    <location>
        <begin position="35"/>
        <end position="39"/>
    </location>
</feature>
<feature type="domain" description="PNPLA" evidence="5">
    <location>
        <begin position="4"/>
        <end position="171"/>
    </location>
</feature>
<name>A0A1G8Q995_9CLOT</name>
<evidence type="ECO:0000259" key="5">
    <source>
        <dbReference type="PROSITE" id="PS51635"/>
    </source>
</evidence>
<sequence>MYGLALGGGGSRGSYEIGVLKALKELNIEIGAITGTSIGAINAAAYLMNDFTLMEEIWMSLNRDTLIKFESQLVPEVIRQRGFDFEILLSLLHEILDEETIRNHPTDLGIVTYNLTARKPVVLFKEEIPQGKLIDYVAASANHPSFQRLLIDGDAYIDGAVFDNIPVRPLYDKGYTEIIAVNLHTFGDRRNLSGPYHLIEIESDNPLGSILFPDPETIRNNMTYGYLDTLRAFKKLYGATYYFERLDDFALLSSLNAEEVKALKETIHPFFLNKTLEKYQKLLFTDYSLAQAALEITAEALEISPLKVYRHQGELLDAIFGKIQEMVQGEDKIPWKERAVFRDLDPAALTALAVTNPKLAIANLFIKMIQNRILGGS</sequence>
<dbReference type="RefSeq" id="WP_031576800.1">
    <property type="nucleotide sequence ID" value="NZ_FNDZ01000006.1"/>
</dbReference>
<feature type="active site" description="Nucleophile" evidence="4">
    <location>
        <position position="37"/>
    </location>
</feature>
<dbReference type="InterPro" id="IPR016035">
    <property type="entry name" value="Acyl_Trfase/lysoPLipase"/>
</dbReference>
<dbReference type="Pfam" id="PF01734">
    <property type="entry name" value="Patatin"/>
    <property type="match status" value="1"/>
</dbReference>
<dbReference type="SUPFAM" id="SSF52151">
    <property type="entry name" value="FabD/lysophospholipase-like"/>
    <property type="match status" value="1"/>
</dbReference>